<dbReference type="InterPro" id="IPR001732">
    <property type="entry name" value="UDP-Glc/GDP-Man_DH_N"/>
</dbReference>
<gene>
    <name evidence="3" type="ORF">ACFFGV_11955</name>
</gene>
<evidence type="ECO:0000259" key="2">
    <source>
        <dbReference type="Pfam" id="PF03721"/>
    </source>
</evidence>
<dbReference type="InterPro" id="IPR036291">
    <property type="entry name" value="NAD(P)-bd_dom_sf"/>
</dbReference>
<comment type="caution">
    <text evidence="3">The sequence shown here is derived from an EMBL/GenBank/DDBJ whole genome shotgun (WGS) entry which is preliminary data.</text>
</comment>
<dbReference type="PIRSF" id="PIRSF000124">
    <property type="entry name" value="UDPglc_GDPman_dh"/>
    <property type="match status" value="1"/>
</dbReference>
<comment type="similarity">
    <text evidence="1">Belongs to the UDP-glucose/GDP-mannose dehydrogenase family.</text>
</comment>
<dbReference type="PANTHER" id="PTHR43750">
    <property type="entry name" value="UDP-GLUCOSE 6-DEHYDROGENASE TUAD"/>
    <property type="match status" value="1"/>
</dbReference>
<keyword evidence="4" id="KW-1185">Reference proteome</keyword>
<reference evidence="3 4" key="1">
    <citation type="submission" date="2024-09" db="EMBL/GenBank/DDBJ databases">
        <authorList>
            <person name="Sun Q."/>
            <person name="Mori K."/>
        </authorList>
    </citation>
    <scope>NUCLEOTIDE SEQUENCE [LARGE SCALE GENOMIC DNA]</scope>
    <source>
        <strain evidence="3 4">NCAIM B.02529</strain>
    </source>
</reference>
<name>A0ABV6LPG2_9BACI</name>
<dbReference type="InterPro" id="IPR017476">
    <property type="entry name" value="UDP-Glc/GDP-Man"/>
</dbReference>
<dbReference type="EMBL" id="JBHLTP010000010">
    <property type="protein sequence ID" value="MFC0524280.1"/>
    <property type="molecule type" value="Genomic_DNA"/>
</dbReference>
<dbReference type="PIRSF" id="PIRSF500136">
    <property type="entry name" value="UDP_ManNAc_DH"/>
    <property type="match status" value="1"/>
</dbReference>
<evidence type="ECO:0000256" key="1">
    <source>
        <dbReference type="PIRNR" id="PIRNR000124"/>
    </source>
</evidence>
<evidence type="ECO:0000313" key="3">
    <source>
        <dbReference type="EMBL" id="MFC0524280.1"/>
    </source>
</evidence>
<accession>A0ABV6LPG2</accession>
<evidence type="ECO:0000313" key="4">
    <source>
        <dbReference type="Proteomes" id="UP001589836"/>
    </source>
</evidence>
<feature type="domain" description="UDP-glucose/GDP-mannose dehydrogenase N-terminal" evidence="2">
    <location>
        <begin position="7"/>
        <end position="187"/>
    </location>
</feature>
<dbReference type="PANTHER" id="PTHR43750:SF3">
    <property type="entry name" value="UDP-GLUCOSE 6-DEHYDROGENASE TUAD"/>
    <property type="match status" value="1"/>
</dbReference>
<dbReference type="Gene3D" id="3.40.50.720">
    <property type="entry name" value="NAD(P)-binding Rossmann-like Domain"/>
    <property type="match status" value="1"/>
</dbReference>
<dbReference type="InterPro" id="IPR028359">
    <property type="entry name" value="UDP_ManNAc/GlcNAc_DH"/>
</dbReference>
<proteinExistence type="inferred from homology"/>
<dbReference type="Proteomes" id="UP001589836">
    <property type="component" value="Unassembled WGS sequence"/>
</dbReference>
<dbReference type="Pfam" id="PF03721">
    <property type="entry name" value="UDPG_MGDP_dh_N"/>
    <property type="match status" value="1"/>
</dbReference>
<sequence length="257" mass="28832">MGDDMCNIAVVGTSYVGLLTSIGLAHLGHYVICIDDQGNRVNQLRNGHLPYDNQELYKRMEEAVSSGRLTFITNYAWGVRNVDIIFIAVEPVKEMETATGNAPFQHVLTQVASHIKQDVTIINRSSFPIGSYEGMKQIVHNHISSQYKVDFVYNPALIEGGGAVSSIAHGDHVIVGCEKKETLFVMESLYRRLKRPLLHTNVASAEMIQYIWDTFYNRKSTSMTKITTMCTELHANVKDVEAAMASLHPPVYLPYYM</sequence>
<dbReference type="SUPFAM" id="SSF51735">
    <property type="entry name" value="NAD(P)-binding Rossmann-fold domains"/>
    <property type="match status" value="1"/>
</dbReference>
<protein>
    <recommendedName>
        <fullName evidence="2">UDP-glucose/GDP-mannose dehydrogenase N-terminal domain-containing protein</fullName>
    </recommendedName>
</protein>
<dbReference type="RefSeq" id="WP_377348098.1">
    <property type="nucleotide sequence ID" value="NZ_JBHLTP010000010.1"/>
</dbReference>
<organism evidence="3 4">
    <name type="scientific">Pontibacillus salicampi</name>
    <dbReference type="NCBI Taxonomy" id="1449801"/>
    <lineage>
        <taxon>Bacteria</taxon>
        <taxon>Bacillati</taxon>
        <taxon>Bacillota</taxon>
        <taxon>Bacilli</taxon>
        <taxon>Bacillales</taxon>
        <taxon>Bacillaceae</taxon>
        <taxon>Pontibacillus</taxon>
    </lineage>
</organism>